<evidence type="ECO:0008006" key="3">
    <source>
        <dbReference type="Google" id="ProtNLM"/>
    </source>
</evidence>
<evidence type="ECO:0000313" key="2">
    <source>
        <dbReference type="Proteomes" id="UP000094412"/>
    </source>
</evidence>
<name>A0A1C2DRZ8_9HYPH</name>
<proteinExistence type="predicted"/>
<protein>
    <recommendedName>
        <fullName evidence="3">Mu-like prophage I protein</fullName>
    </recommendedName>
</protein>
<comment type="caution">
    <text evidence="1">The sequence shown here is derived from an EMBL/GenBank/DDBJ whole genome shotgun (WGS) entry which is preliminary data.</text>
</comment>
<gene>
    <name evidence="1" type="ORF">QV13_12445</name>
</gene>
<sequence length="357" mass="36908">MLRSSLHSAEIAAVALCAAVGLPEGAPDWVHLLPAGEIRTGDGRGPYRVPDAARLATASLGAGERLPIDENHATDLAAPRGEPAPARGWIVELQARADGVWGRVEWTEDGRHLVASRAYRGISPAIQHAADGTVTAILRASLVNRPNLRGLTTLHQETEMNPLLEKLLAALGLPATTAEDAALAAVTTLHAEKAKSLTALQAALDPIAVALGLQAGIDAGAVLTGAQALATGKGGKDSEQALTALQSELATVTKSLNSLQETTKREKAEAYVDGAIKAGRVGVKPLRDRYIAMHMADPAGTAELIAGLPVLGGGGEIVPPPAPAGEIALQAEQRQAARLLGIAEKDYLATLKAERQA</sequence>
<dbReference type="PIRSF" id="PIRSF016624">
    <property type="entry name" value="Mu_prophg_I"/>
    <property type="match status" value="1"/>
</dbReference>
<dbReference type="EMBL" id="MDEO01000032">
    <property type="protein sequence ID" value="OCX17562.1"/>
    <property type="molecule type" value="Genomic_DNA"/>
</dbReference>
<dbReference type="OrthoDB" id="7306769at2"/>
<evidence type="ECO:0000313" key="1">
    <source>
        <dbReference type="EMBL" id="OCX17562.1"/>
    </source>
</evidence>
<dbReference type="Pfam" id="PF10123">
    <property type="entry name" value="Mu-like_Pro"/>
    <property type="match status" value="1"/>
</dbReference>
<reference evidence="1 2" key="1">
    <citation type="submission" date="2016-08" db="EMBL/GenBank/DDBJ databases">
        <title>Whole genome sequence of Mesorhizobium sp. strain UASWS1009 isolated from industrial sewage.</title>
        <authorList>
            <person name="Crovadore J."/>
            <person name="Calmin G."/>
            <person name="Chablais R."/>
            <person name="Cochard B."/>
            <person name="Lefort F."/>
        </authorList>
    </citation>
    <scope>NUCLEOTIDE SEQUENCE [LARGE SCALE GENOMIC DNA]</scope>
    <source>
        <strain evidence="1 2">UASWS1009</strain>
    </source>
</reference>
<dbReference type="Proteomes" id="UP000094412">
    <property type="component" value="Unassembled WGS sequence"/>
</dbReference>
<keyword evidence="2" id="KW-1185">Reference proteome</keyword>
<accession>A0A1C2DRZ8</accession>
<dbReference type="AlphaFoldDB" id="A0A1C2DRZ8"/>
<dbReference type="InterPro" id="IPR012106">
    <property type="entry name" value="Phage_Mu_Gp1"/>
</dbReference>
<dbReference type="RefSeq" id="WP_024925159.1">
    <property type="nucleotide sequence ID" value="NZ_MDEO01000032.1"/>
</dbReference>
<organism evidence="1 2">
    <name type="scientific">Mesorhizobium hungaricum</name>
    <dbReference type="NCBI Taxonomy" id="1566387"/>
    <lineage>
        <taxon>Bacteria</taxon>
        <taxon>Pseudomonadati</taxon>
        <taxon>Pseudomonadota</taxon>
        <taxon>Alphaproteobacteria</taxon>
        <taxon>Hyphomicrobiales</taxon>
        <taxon>Phyllobacteriaceae</taxon>
        <taxon>Mesorhizobium</taxon>
    </lineage>
</organism>
<dbReference type="STRING" id="1566387.QV13_12445"/>